<dbReference type="InterPro" id="IPR008927">
    <property type="entry name" value="6-PGluconate_DH-like_C_sf"/>
</dbReference>
<dbReference type="Gene3D" id="1.10.1040.10">
    <property type="entry name" value="N-(1-d-carboxylethyl)-l-norvaline Dehydrogenase, domain 2"/>
    <property type="match status" value="1"/>
</dbReference>
<dbReference type="PANTHER" id="PTHR48075:SF1">
    <property type="entry name" value="LAMBDA-CRYSTALLIN HOMOLOG"/>
    <property type="match status" value="1"/>
</dbReference>
<evidence type="ECO:0000256" key="2">
    <source>
        <dbReference type="ARBA" id="ARBA00023002"/>
    </source>
</evidence>
<evidence type="ECO:0000313" key="6">
    <source>
        <dbReference type="Proteomes" id="UP000305654"/>
    </source>
</evidence>
<dbReference type="PANTHER" id="PTHR48075">
    <property type="entry name" value="3-HYDROXYACYL-COA DEHYDROGENASE FAMILY PROTEIN"/>
    <property type="match status" value="1"/>
</dbReference>
<dbReference type="SUPFAM" id="SSF51735">
    <property type="entry name" value="NAD(P)-binding Rossmann-fold domains"/>
    <property type="match status" value="1"/>
</dbReference>
<keyword evidence="2 5" id="KW-0560">Oxidoreductase</keyword>
<reference evidence="5 6" key="1">
    <citation type="submission" date="2019-05" db="EMBL/GenBank/DDBJ databases">
        <authorList>
            <person name="Pankratov T."/>
            <person name="Grouzdev D."/>
        </authorList>
    </citation>
    <scope>NUCLEOTIDE SEQUENCE [LARGE SCALE GENOMIC DNA]</scope>
    <source>
        <strain evidence="5 6">KEBCLARHB70R</strain>
    </source>
</reference>
<gene>
    <name evidence="5" type="ORF">FE263_16970</name>
</gene>
<dbReference type="GO" id="GO:0070403">
    <property type="term" value="F:NAD+ binding"/>
    <property type="evidence" value="ECO:0007669"/>
    <property type="project" value="InterPro"/>
</dbReference>
<protein>
    <submittedName>
        <fullName evidence="5">3-hydroxyacyl-CoA dehydrogenase</fullName>
        <ecNumber evidence="5">1.1.1.35</ecNumber>
    </submittedName>
</protein>
<proteinExistence type="inferred from homology"/>
<dbReference type="EC" id="1.1.1.35" evidence="5"/>
<evidence type="ECO:0000259" key="3">
    <source>
        <dbReference type="Pfam" id="PF00725"/>
    </source>
</evidence>
<sequence length="339" mass="37464">MRTVIVGAGLIGRAWAISFARAGHTVRMWDTDVSAAGAALGFISEVLPELAEHDLLSGQEPKAVLDRIRIVGDLEPALADADHIQENTPERVEVKREVYARLDASASPGAIIASSTSALLPSQFTREIPGRHRCLVCHPINPPYLIPAVEICPSPWTSPEVVTRAADFMRSCGQAPLVMKQELDGFIMNRLQGALLEEAFRLVADGVASPEDVDVGLRDGLALRWSFMGPFETIDLNAPAGVRDYAERYQGIYERIHPSTQRRVDWVGPVMDVIEADRNSRLPRQDLAERQRWRDLRLMELVAHKKLSEVLANENLTEVSADKNLTEVLADKTHVEAGK</sequence>
<dbReference type="SUPFAM" id="SSF48179">
    <property type="entry name" value="6-phosphogluconate dehydrogenase C-terminal domain-like"/>
    <property type="match status" value="1"/>
</dbReference>
<dbReference type="NCBIfam" id="NF004783">
    <property type="entry name" value="PRK06129.1"/>
    <property type="match status" value="1"/>
</dbReference>
<feature type="domain" description="3-hydroxyacyl-CoA dehydrogenase NAD binding" evidence="4">
    <location>
        <begin position="4"/>
        <end position="180"/>
    </location>
</feature>
<accession>A0A5R9J4Y4</accession>
<dbReference type="Pfam" id="PF02737">
    <property type="entry name" value="3HCDH_N"/>
    <property type="match status" value="1"/>
</dbReference>
<evidence type="ECO:0000256" key="1">
    <source>
        <dbReference type="ARBA" id="ARBA00009463"/>
    </source>
</evidence>
<dbReference type="Pfam" id="PF00725">
    <property type="entry name" value="3HCDH"/>
    <property type="match status" value="1"/>
</dbReference>
<dbReference type="Gene3D" id="3.40.50.720">
    <property type="entry name" value="NAD(P)-binding Rossmann-like Domain"/>
    <property type="match status" value="1"/>
</dbReference>
<evidence type="ECO:0000313" key="5">
    <source>
        <dbReference type="EMBL" id="TLU71567.1"/>
    </source>
</evidence>
<feature type="domain" description="3-hydroxyacyl-CoA dehydrogenase C-terminal" evidence="3">
    <location>
        <begin position="185"/>
        <end position="264"/>
    </location>
</feature>
<dbReference type="InterPro" id="IPR036291">
    <property type="entry name" value="NAD(P)-bd_dom_sf"/>
</dbReference>
<dbReference type="InterPro" id="IPR006176">
    <property type="entry name" value="3-OHacyl-CoA_DH_NAD-bd"/>
</dbReference>
<organism evidence="5 6">
    <name type="scientific">Lichenicoccus roseus</name>
    <dbReference type="NCBI Taxonomy" id="2683649"/>
    <lineage>
        <taxon>Bacteria</taxon>
        <taxon>Pseudomonadati</taxon>
        <taxon>Pseudomonadota</taxon>
        <taxon>Alphaproteobacteria</taxon>
        <taxon>Acetobacterales</taxon>
        <taxon>Acetobacteraceae</taxon>
        <taxon>Lichenicoccus</taxon>
    </lineage>
</organism>
<dbReference type="InterPro" id="IPR006180">
    <property type="entry name" value="3-OHacyl-CoA_DH_CS"/>
</dbReference>
<comment type="similarity">
    <text evidence="1">Belongs to the 3-hydroxyacyl-CoA dehydrogenase family.</text>
</comment>
<keyword evidence="6" id="KW-1185">Reference proteome</keyword>
<dbReference type="InterPro" id="IPR006108">
    <property type="entry name" value="3HC_DH_C"/>
</dbReference>
<dbReference type="EMBL" id="VCDI01000006">
    <property type="protein sequence ID" value="TLU71567.1"/>
    <property type="molecule type" value="Genomic_DNA"/>
</dbReference>
<dbReference type="OrthoDB" id="9803287at2"/>
<dbReference type="Proteomes" id="UP000305654">
    <property type="component" value="Unassembled WGS sequence"/>
</dbReference>
<evidence type="ECO:0000259" key="4">
    <source>
        <dbReference type="Pfam" id="PF02737"/>
    </source>
</evidence>
<comment type="caution">
    <text evidence="5">The sequence shown here is derived from an EMBL/GenBank/DDBJ whole genome shotgun (WGS) entry which is preliminary data.</text>
</comment>
<dbReference type="GO" id="GO:0050104">
    <property type="term" value="F:L-gulonate 3-dehydrogenase activity"/>
    <property type="evidence" value="ECO:0007669"/>
    <property type="project" value="TreeGrafter"/>
</dbReference>
<dbReference type="PROSITE" id="PS00067">
    <property type="entry name" value="3HCDH"/>
    <property type="match status" value="1"/>
</dbReference>
<name>A0A5R9J4Y4_9PROT</name>
<dbReference type="AlphaFoldDB" id="A0A5R9J4Y4"/>
<dbReference type="InterPro" id="IPR013328">
    <property type="entry name" value="6PGD_dom2"/>
</dbReference>
<dbReference type="GO" id="GO:0006631">
    <property type="term" value="P:fatty acid metabolic process"/>
    <property type="evidence" value="ECO:0007669"/>
    <property type="project" value="InterPro"/>
</dbReference>
<dbReference type="GO" id="GO:0003857">
    <property type="term" value="F:(3S)-3-hydroxyacyl-CoA dehydrogenase (NAD+) activity"/>
    <property type="evidence" value="ECO:0007669"/>
    <property type="project" value="UniProtKB-EC"/>
</dbReference>